<gene>
    <name evidence="2" type="ORF">ECRASSUSDP1_LOCUS27366</name>
</gene>
<comment type="caution">
    <text evidence="2">The sequence shown here is derived from an EMBL/GenBank/DDBJ whole genome shotgun (WGS) entry which is preliminary data.</text>
</comment>
<proteinExistence type="predicted"/>
<keyword evidence="3" id="KW-1185">Reference proteome</keyword>
<name>A0AAD1Y5Z2_EUPCR</name>
<protein>
    <submittedName>
        <fullName evidence="2">Uncharacterized protein</fullName>
    </submittedName>
</protein>
<evidence type="ECO:0000313" key="3">
    <source>
        <dbReference type="Proteomes" id="UP001295684"/>
    </source>
</evidence>
<evidence type="ECO:0000313" key="2">
    <source>
        <dbReference type="EMBL" id="CAI2385783.1"/>
    </source>
</evidence>
<feature type="compositionally biased region" description="Low complexity" evidence="1">
    <location>
        <begin position="313"/>
        <end position="325"/>
    </location>
</feature>
<organism evidence="2 3">
    <name type="scientific">Euplotes crassus</name>
    <dbReference type="NCBI Taxonomy" id="5936"/>
    <lineage>
        <taxon>Eukaryota</taxon>
        <taxon>Sar</taxon>
        <taxon>Alveolata</taxon>
        <taxon>Ciliophora</taxon>
        <taxon>Intramacronucleata</taxon>
        <taxon>Spirotrichea</taxon>
        <taxon>Hypotrichia</taxon>
        <taxon>Euplotida</taxon>
        <taxon>Euplotidae</taxon>
        <taxon>Moneuplotes</taxon>
    </lineage>
</organism>
<dbReference type="Proteomes" id="UP001295684">
    <property type="component" value="Unassembled WGS sequence"/>
</dbReference>
<reference evidence="2" key="1">
    <citation type="submission" date="2023-07" db="EMBL/GenBank/DDBJ databases">
        <authorList>
            <consortium name="AG Swart"/>
            <person name="Singh M."/>
            <person name="Singh A."/>
            <person name="Seah K."/>
            <person name="Emmerich C."/>
        </authorList>
    </citation>
    <scope>NUCLEOTIDE SEQUENCE</scope>
    <source>
        <strain evidence="2">DP1</strain>
    </source>
</reference>
<feature type="region of interest" description="Disordered" evidence="1">
    <location>
        <begin position="1"/>
        <end position="76"/>
    </location>
</feature>
<accession>A0AAD1Y5Z2</accession>
<dbReference type="AlphaFoldDB" id="A0AAD1Y5Z2"/>
<dbReference type="EMBL" id="CAMPGE010028237">
    <property type="protein sequence ID" value="CAI2385783.1"/>
    <property type="molecule type" value="Genomic_DNA"/>
</dbReference>
<evidence type="ECO:0000256" key="1">
    <source>
        <dbReference type="SAM" id="MobiDB-lite"/>
    </source>
</evidence>
<sequence length="434" mass="50270">MSKGRPRKLNQMDQFHRAMTKGSADFSRKEQSEEYQIVHPNAPEFHLTVPKSNNLPPPKIPVDMPFPKKSRTKKQKETNYNPYQDYFTACKSRNTLTRGSKTRPNFNDKYATGLKYSSLFSENLMHSLDMTYSIQDSDFSLTRDLCINSSDEVIFECKSKMMESLKKKAREIKRDSKRKKNKYARDIATNSKSKKTISVVEFMRNLNKNQIHHYCYMLSKNGDFLKKSSSVNLVRKQAVLCCCALGNLNYCCKIPNCPTRVLISSINNTFGSKNHKSISLKRKTTTLSSTVKKGDRANMRPTLYHPSEMILESSDSDNSLSSSFKDSSEEEAVDKESVEDRKILDKLIKSQNSKLKNQFKLIKREAKDLEDIRLLRSSFLKEKENLEISMKKNYQRQKVINSILETCKPYFVEPRYLRIRRKLARMGISSTPEP</sequence>
<feature type="region of interest" description="Disordered" evidence="1">
    <location>
        <begin position="313"/>
        <end position="336"/>
    </location>
</feature>